<dbReference type="InterPro" id="IPR012544">
    <property type="entry name" value="PHb"/>
</dbReference>
<evidence type="ECO:0000313" key="2">
    <source>
        <dbReference type="EMBL" id="MBU5677682.1"/>
    </source>
</evidence>
<sequence length="144" mass="16304">MNKDVMNGLLGNLNEVSIDQLAKEFGEYLMENESITIGYKLVRDVFIFTDKHLLFFDKQGATGTKMRVKSINLESVISVTAETAGFGMDDSEISITYITTLNLRANNISTESIKLEFPKKYSIQPLYKTLQQLAYDNFVSINKL</sequence>
<comment type="caution">
    <text evidence="2">The sequence shown here is derived from an EMBL/GenBank/DDBJ whole genome shotgun (WGS) entry which is preliminary data.</text>
</comment>
<protein>
    <submittedName>
        <fullName evidence="2">PH domain-containing protein</fullName>
    </submittedName>
</protein>
<feature type="domain" description="Bacterial Pleckstrin homology" evidence="1">
    <location>
        <begin position="6"/>
        <end position="133"/>
    </location>
</feature>
<keyword evidence="3" id="KW-1185">Reference proteome</keyword>
<dbReference type="RefSeq" id="WP_216418618.1">
    <property type="nucleotide sequence ID" value="NZ_JAHLQK010000006.1"/>
</dbReference>
<dbReference type="Proteomes" id="UP000779508">
    <property type="component" value="Unassembled WGS sequence"/>
</dbReference>
<reference evidence="2 3" key="1">
    <citation type="submission" date="2021-06" db="EMBL/GenBank/DDBJ databases">
        <authorList>
            <person name="Sun Q."/>
            <person name="Li D."/>
        </authorList>
    </citation>
    <scope>NUCLEOTIDE SEQUENCE [LARGE SCALE GENOMIC DNA]</scope>
    <source>
        <strain evidence="2 3">MSJ-5</strain>
    </source>
</reference>
<dbReference type="EMBL" id="JAHLQK010000006">
    <property type="protein sequence ID" value="MBU5677682.1"/>
    <property type="molecule type" value="Genomic_DNA"/>
</dbReference>
<name>A0ABS6G5C2_9FIRM</name>
<proteinExistence type="predicted"/>
<dbReference type="PANTHER" id="PTHR35796:SF3">
    <property type="entry name" value="BHLH DOMAIN-CONTAINING PROTEIN"/>
    <property type="match status" value="1"/>
</dbReference>
<dbReference type="Pfam" id="PF08000">
    <property type="entry name" value="bPH_1"/>
    <property type="match status" value="1"/>
</dbReference>
<accession>A0ABS6G5C2</accession>
<organism evidence="2 3">
    <name type="scientific">Alkaliphilus flagellatus</name>
    <dbReference type="NCBI Taxonomy" id="2841507"/>
    <lineage>
        <taxon>Bacteria</taxon>
        <taxon>Bacillati</taxon>
        <taxon>Bacillota</taxon>
        <taxon>Clostridia</taxon>
        <taxon>Peptostreptococcales</taxon>
        <taxon>Natronincolaceae</taxon>
        <taxon>Alkaliphilus</taxon>
    </lineage>
</organism>
<gene>
    <name evidence="2" type="ORF">KQI88_14770</name>
</gene>
<dbReference type="PANTHER" id="PTHR35796">
    <property type="entry name" value="HYPOTHETICAL CYTOSOLIC PROTEIN"/>
    <property type="match status" value="1"/>
</dbReference>
<evidence type="ECO:0000313" key="3">
    <source>
        <dbReference type="Proteomes" id="UP000779508"/>
    </source>
</evidence>
<evidence type="ECO:0000259" key="1">
    <source>
        <dbReference type="Pfam" id="PF08000"/>
    </source>
</evidence>